<dbReference type="PANTHER" id="PTHR47521:SF18">
    <property type="entry name" value="G PROTEIN-COUPLED RECEPTOR-RELATED"/>
    <property type="match status" value="1"/>
</dbReference>
<evidence type="ECO:0000313" key="1">
    <source>
        <dbReference type="EnsemblMetazoa" id="PPA16451.1"/>
    </source>
</evidence>
<dbReference type="EnsemblMetazoa" id="PPA16451.1">
    <property type="protein sequence ID" value="PPA16451.1"/>
    <property type="gene ID" value="WBGene00106005"/>
</dbReference>
<dbReference type="PANTHER" id="PTHR47521">
    <property type="entry name" value="SERPENTINE RECEPTOR, CLASS E (EPSILON)-RELATED"/>
    <property type="match status" value="1"/>
</dbReference>
<keyword evidence="2" id="KW-1185">Reference proteome</keyword>
<protein>
    <submittedName>
        <fullName evidence="1">Uncharacterized protein</fullName>
    </submittedName>
</protein>
<proteinExistence type="predicted"/>
<dbReference type="Proteomes" id="UP000005239">
    <property type="component" value="Unassembled WGS sequence"/>
</dbReference>
<sequence length="744" mass="83203">MARASPCYSVPKSMNGSLIFSIPNGYPIFPLAIGAANALAFLPIFWLLFIAQIAPLHNNCRYILVVWTLSYGVIFALNVVIALIDLTQPSGYMPASMFEPHLRFQVYQLHVMCTSFCATLEIALSIERRVAIIKPRAYHFSDMAGKTLVSGTVVLMAFSYFVDYCVHNANGRFVSVGCALMSTIELSVLATGALTTRACRRKYEDMYGKASMTARYQPCFRKICSTSKVNEAFEMSRAMMPTYVTSFKLKAGNFLMIIFTVTYDIQISAIISLFVYFAYMDRHADMLGYLEAHYFLVNAINGSYSMVLLLHKHPQLRKYTVRKIRNRIGAEPPPQPRRKSVKEDTEANLPGVIIMKESASVNGRGSRFAFSFSSMNGTRIFTVLNGYPVFPIAFSIPNLLALIPEASVIYIAQIAPLHNNCRYILCVWTTSYATVFLLNISIGILDSTTGSGYMPGNCLSLVYHRTHLVGAKLCSDLRFVFYKAHVSCTVFCSMCDIALSIERRIAIIKPRAYHFSEARWVILIPTTLALALNALLVFIGCVLLNVIEISVLVVSPFALSKTSCMTTTTTLKKTPLTRHTHLDQSSESYEQMYGKASLTARYQVFVSGKKGRILPRRVNEAYEMSHAMMPGYFLSFLLKASTIIFLCVFLAVKQRHSYLLGYLEAYYFLIDACNGSFSMIFLLSKHPQFKLRSGIATRGEGVSCNEQAKCRDSLQPVGCVLEIYGFADDSLIARQRIDVVVGRV</sequence>
<evidence type="ECO:0000313" key="2">
    <source>
        <dbReference type="Proteomes" id="UP000005239"/>
    </source>
</evidence>
<accession>A0A2A6CLP5</accession>
<reference evidence="1" key="2">
    <citation type="submission" date="2022-06" db="UniProtKB">
        <authorList>
            <consortium name="EnsemblMetazoa"/>
        </authorList>
    </citation>
    <scope>IDENTIFICATION</scope>
    <source>
        <strain evidence="1">PS312</strain>
    </source>
</reference>
<organism evidence="1 2">
    <name type="scientific">Pristionchus pacificus</name>
    <name type="common">Parasitic nematode worm</name>
    <dbReference type="NCBI Taxonomy" id="54126"/>
    <lineage>
        <taxon>Eukaryota</taxon>
        <taxon>Metazoa</taxon>
        <taxon>Ecdysozoa</taxon>
        <taxon>Nematoda</taxon>
        <taxon>Chromadorea</taxon>
        <taxon>Rhabditida</taxon>
        <taxon>Rhabditina</taxon>
        <taxon>Diplogasteromorpha</taxon>
        <taxon>Diplogasteroidea</taxon>
        <taxon>Neodiplogasteridae</taxon>
        <taxon>Pristionchus</taxon>
    </lineage>
</organism>
<dbReference type="AlphaFoldDB" id="A0A2A6CLP5"/>
<gene>
    <name evidence="1" type="primary">WBGene00106005</name>
</gene>
<dbReference type="InterPro" id="IPR052860">
    <property type="entry name" value="NRL-GPCR1"/>
</dbReference>
<name>A0A2A6CLP5_PRIPA</name>
<accession>A0A8R1YH95</accession>
<reference evidence="2" key="1">
    <citation type="journal article" date="2008" name="Nat. Genet.">
        <title>The Pristionchus pacificus genome provides a unique perspective on nematode lifestyle and parasitism.</title>
        <authorList>
            <person name="Dieterich C."/>
            <person name="Clifton S.W."/>
            <person name="Schuster L.N."/>
            <person name="Chinwalla A."/>
            <person name="Delehaunty K."/>
            <person name="Dinkelacker I."/>
            <person name="Fulton L."/>
            <person name="Fulton R."/>
            <person name="Godfrey J."/>
            <person name="Minx P."/>
            <person name="Mitreva M."/>
            <person name="Roeseler W."/>
            <person name="Tian H."/>
            <person name="Witte H."/>
            <person name="Yang S.P."/>
            <person name="Wilson R.K."/>
            <person name="Sommer R.J."/>
        </authorList>
    </citation>
    <scope>NUCLEOTIDE SEQUENCE [LARGE SCALE GENOMIC DNA]</scope>
    <source>
        <strain evidence="2">PS312</strain>
    </source>
</reference>